<name>A0A3B0V5G8_9ZZZZ</name>
<feature type="domain" description="UspA" evidence="1">
    <location>
        <begin position="4"/>
        <end position="149"/>
    </location>
</feature>
<evidence type="ECO:0000259" key="1">
    <source>
        <dbReference type="Pfam" id="PF00582"/>
    </source>
</evidence>
<gene>
    <name evidence="2" type="ORF">MNBD_DELTA03-1390</name>
</gene>
<dbReference type="CDD" id="cd00293">
    <property type="entry name" value="USP-like"/>
    <property type="match status" value="1"/>
</dbReference>
<organism evidence="2">
    <name type="scientific">hydrothermal vent metagenome</name>
    <dbReference type="NCBI Taxonomy" id="652676"/>
    <lineage>
        <taxon>unclassified sequences</taxon>
        <taxon>metagenomes</taxon>
        <taxon>ecological metagenomes</taxon>
    </lineage>
</organism>
<dbReference type="EMBL" id="UOEX01000261">
    <property type="protein sequence ID" value="VAW38788.1"/>
    <property type="molecule type" value="Genomic_DNA"/>
</dbReference>
<dbReference type="InterPro" id="IPR006016">
    <property type="entry name" value="UspA"/>
</dbReference>
<dbReference type="SUPFAM" id="SSF52402">
    <property type="entry name" value="Adenine nucleotide alpha hydrolases-like"/>
    <property type="match status" value="1"/>
</dbReference>
<protein>
    <recommendedName>
        <fullName evidence="1">UspA domain-containing protein</fullName>
    </recommendedName>
</protein>
<dbReference type="AlphaFoldDB" id="A0A3B0V5G8"/>
<sequence length="152" mass="16656">MNKRKILLAVNDGETSFKAVRYVGDICGRMSDCEICLLNVSPEPPPYYYLEGHSLADYVKERNAGADILFKKVIEDILQPAGIDPARISTRSYVISQAETISAAIRAVQREGGFETVVVGKRGVSKAEEFLFGSISNAMAQSCDSFTVWIVA</sequence>
<dbReference type="InterPro" id="IPR014729">
    <property type="entry name" value="Rossmann-like_a/b/a_fold"/>
</dbReference>
<dbReference type="Gene3D" id="3.40.50.620">
    <property type="entry name" value="HUPs"/>
    <property type="match status" value="1"/>
</dbReference>
<reference evidence="2" key="1">
    <citation type="submission" date="2018-06" db="EMBL/GenBank/DDBJ databases">
        <authorList>
            <person name="Zhirakovskaya E."/>
        </authorList>
    </citation>
    <scope>NUCLEOTIDE SEQUENCE</scope>
</reference>
<accession>A0A3B0V5G8</accession>
<proteinExistence type="predicted"/>
<dbReference type="Pfam" id="PF00582">
    <property type="entry name" value="Usp"/>
    <property type="match status" value="1"/>
</dbReference>
<evidence type="ECO:0000313" key="2">
    <source>
        <dbReference type="EMBL" id="VAW38788.1"/>
    </source>
</evidence>